<dbReference type="EMBL" id="CZPT02000073">
    <property type="protein sequence ID" value="SCU64492.1"/>
    <property type="molecule type" value="Genomic_DNA"/>
</dbReference>
<evidence type="ECO:0000313" key="1">
    <source>
        <dbReference type="EMBL" id="SCU64492.1"/>
    </source>
</evidence>
<accession>A0A1G4HZ82</accession>
<organism evidence="1 2">
    <name type="scientific">Trypanosoma equiperdum</name>
    <dbReference type="NCBI Taxonomy" id="5694"/>
    <lineage>
        <taxon>Eukaryota</taxon>
        <taxon>Discoba</taxon>
        <taxon>Euglenozoa</taxon>
        <taxon>Kinetoplastea</taxon>
        <taxon>Metakinetoplastina</taxon>
        <taxon>Trypanosomatida</taxon>
        <taxon>Trypanosomatidae</taxon>
        <taxon>Trypanosoma</taxon>
    </lineage>
</organism>
<evidence type="ECO:0000313" key="2">
    <source>
        <dbReference type="Proteomes" id="UP000195570"/>
    </source>
</evidence>
<dbReference type="RefSeq" id="XP_067076249.1">
    <property type="nucleotide sequence ID" value="XM_067220148.1"/>
</dbReference>
<sequence>MTNELMRPVAYFWDSVLQCVAPKSDKKTRTPKKCSEHKTKSIYRCTNAETLPSTFWFCNNSAAGQKAEKIAPQRQKAKRVHFSEKINVVLIQGINRGSV</sequence>
<protein>
    <submittedName>
        <fullName evidence="1">Uncharacterized protein</fullName>
    </submittedName>
</protein>
<comment type="caution">
    <text evidence="1">The sequence shown here is derived from an EMBL/GenBank/DDBJ whole genome shotgun (WGS) entry which is preliminary data.</text>
</comment>
<dbReference type="AlphaFoldDB" id="A0A1G4HZ82"/>
<name>A0A1G4HZ82_TRYEQ</name>
<proteinExistence type="predicted"/>
<reference evidence="1" key="1">
    <citation type="submission" date="2016-09" db="EMBL/GenBank/DDBJ databases">
        <authorList>
            <person name="Hebert L."/>
            <person name="Moumen B."/>
        </authorList>
    </citation>
    <scope>NUCLEOTIDE SEQUENCE [LARGE SCALE GENOMIC DNA]</scope>
    <source>
        <strain evidence="1">OVI</strain>
    </source>
</reference>
<dbReference type="GeneID" id="92379980"/>
<keyword evidence="2" id="KW-1185">Reference proteome</keyword>
<dbReference type="Proteomes" id="UP000195570">
    <property type="component" value="Unassembled WGS sequence"/>
</dbReference>
<gene>
    <name evidence="1" type="ORF">TEOVI_000604100</name>
</gene>
<dbReference type="VEuPathDB" id="TriTrypDB:TEOVI_000604100"/>